<keyword evidence="1" id="KW-0812">Transmembrane</keyword>
<dbReference type="InterPro" id="IPR016410">
    <property type="entry name" value="Phage_imm"/>
</dbReference>
<keyword evidence="1" id="KW-1133">Transmembrane helix</keyword>
<dbReference type="Proteomes" id="UP000538666">
    <property type="component" value="Unassembled WGS sequence"/>
</dbReference>
<evidence type="ECO:0000313" key="3">
    <source>
        <dbReference type="Proteomes" id="UP000538666"/>
    </source>
</evidence>
<protein>
    <submittedName>
        <fullName evidence="2">Type II secretory pathway component PulF</fullName>
    </submittedName>
</protein>
<feature type="transmembrane region" description="Helical" evidence="1">
    <location>
        <begin position="41"/>
        <end position="63"/>
    </location>
</feature>
<dbReference type="AlphaFoldDB" id="A0A841JYA8"/>
<accession>A0A841JYA8</accession>
<sequence>MLDNLFTPAHLIVFFVPLCLMLAVYCLPTIVAVYRHHHNRMPIILVNLLLGWSAIGWIVALIWSLTSPVPSQIVIVQQPQQTPPAL</sequence>
<proteinExistence type="predicted"/>
<feature type="transmembrane region" description="Helical" evidence="1">
    <location>
        <begin position="12"/>
        <end position="34"/>
    </location>
</feature>
<keyword evidence="1" id="KW-0472">Membrane</keyword>
<reference evidence="2 3" key="1">
    <citation type="submission" date="2020-08" db="EMBL/GenBank/DDBJ databases">
        <title>Genomic Encyclopedia of Type Strains, Phase IV (KMG-IV): sequencing the most valuable type-strain genomes for metagenomic binning, comparative biology and taxonomic classification.</title>
        <authorList>
            <person name="Goeker M."/>
        </authorList>
    </citation>
    <scope>NUCLEOTIDE SEQUENCE [LARGE SCALE GENOMIC DNA]</scope>
    <source>
        <strain evidence="2 3">DSM 103733</strain>
    </source>
</reference>
<name>A0A841JYA8_9BACT</name>
<dbReference type="EMBL" id="JACHEK010000009">
    <property type="protein sequence ID" value="MBB6146433.1"/>
    <property type="molecule type" value="Genomic_DNA"/>
</dbReference>
<evidence type="ECO:0000313" key="2">
    <source>
        <dbReference type="EMBL" id="MBB6146433.1"/>
    </source>
</evidence>
<organism evidence="2 3">
    <name type="scientific">Silvibacterium bohemicum</name>
    <dbReference type="NCBI Taxonomy" id="1577686"/>
    <lineage>
        <taxon>Bacteria</taxon>
        <taxon>Pseudomonadati</taxon>
        <taxon>Acidobacteriota</taxon>
        <taxon>Terriglobia</taxon>
        <taxon>Terriglobales</taxon>
        <taxon>Acidobacteriaceae</taxon>
        <taxon>Silvibacterium</taxon>
    </lineage>
</organism>
<evidence type="ECO:0000256" key="1">
    <source>
        <dbReference type="SAM" id="Phobius"/>
    </source>
</evidence>
<dbReference type="OrthoDB" id="9814116at2"/>
<dbReference type="RefSeq" id="WP_082125243.1">
    <property type="nucleotide sequence ID" value="NZ_LBHJ01000002.1"/>
</dbReference>
<gene>
    <name evidence="2" type="ORF">HNQ77_004405</name>
</gene>
<keyword evidence="3" id="KW-1185">Reference proteome</keyword>
<dbReference type="Pfam" id="PF14373">
    <property type="entry name" value="Imm_superinfect"/>
    <property type="match status" value="1"/>
</dbReference>
<comment type="caution">
    <text evidence="2">The sequence shown here is derived from an EMBL/GenBank/DDBJ whole genome shotgun (WGS) entry which is preliminary data.</text>
</comment>